<dbReference type="Gene3D" id="3.50.50.60">
    <property type="entry name" value="FAD/NAD(P)-binding domain"/>
    <property type="match status" value="1"/>
</dbReference>
<sequence>MSQETDLIVIGGGLQGLSTAFWAARGGLRVTVVERSAPGRHASGFSAGGVRTLGRALPEIPLALAALDLWYDLPALLDDDGGFVPSAQVRVAENDADTRSLRERVATIAARGWTHEVLLDEAEVKALLPAVAPHVVGGLVCRRDGFADPMRTIRAFLRAGIRAGVSVCVGAGVAGLDRVQGGWNVTLEGGSRLRAPRIVNAAGAWSGRIARMVGDDFPLGFNALMMMFTAPLPPFITQVALATGRPLSFKQVASGHVMIGGGPKGVADLDTGLATLDVTRLAASARTALELFPVLKDVDILHAWAGIEAIMPDEIPVIGRSSRAEGVVHLCGFSGHGFALSPLTGRIVADLALGREAACPIAAFSPDRFVPDGGGSRPAGTLLQPAG</sequence>
<proteinExistence type="predicted"/>
<evidence type="ECO:0000313" key="4">
    <source>
        <dbReference type="Proteomes" id="UP000589085"/>
    </source>
</evidence>
<dbReference type="SUPFAM" id="SSF51905">
    <property type="entry name" value="FAD/NAD(P)-binding domain"/>
    <property type="match status" value="1"/>
</dbReference>
<reference evidence="3 4" key="1">
    <citation type="submission" date="2020-04" db="EMBL/GenBank/DDBJ databases">
        <title>Description of novel Gluconacetobacter.</title>
        <authorList>
            <person name="Sombolestani A."/>
        </authorList>
    </citation>
    <scope>NUCLEOTIDE SEQUENCE [LARGE SCALE GENOMIC DNA]</scope>
    <source>
        <strain evidence="3 4">LMG 19747</strain>
    </source>
</reference>
<feature type="domain" description="FAD dependent oxidoreductase" evidence="2">
    <location>
        <begin position="6"/>
        <end position="351"/>
    </location>
</feature>
<dbReference type="RefSeq" id="WP_182998684.1">
    <property type="nucleotide sequence ID" value="NZ_JABEQJ010000026.1"/>
</dbReference>
<dbReference type="GO" id="GO:0016491">
    <property type="term" value="F:oxidoreductase activity"/>
    <property type="evidence" value="ECO:0007669"/>
    <property type="project" value="UniProtKB-KW"/>
</dbReference>
<dbReference type="EMBL" id="JABEQJ010000026">
    <property type="protein sequence ID" value="MBB2161852.1"/>
    <property type="molecule type" value="Genomic_DNA"/>
</dbReference>
<accession>A0A7W4IFM3</accession>
<evidence type="ECO:0000256" key="1">
    <source>
        <dbReference type="ARBA" id="ARBA00023002"/>
    </source>
</evidence>
<name>A0A7W4IFM3_9PROT</name>
<evidence type="ECO:0000259" key="2">
    <source>
        <dbReference type="Pfam" id="PF01266"/>
    </source>
</evidence>
<dbReference type="InterPro" id="IPR036188">
    <property type="entry name" value="FAD/NAD-bd_sf"/>
</dbReference>
<protein>
    <submittedName>
        <fullName evidence="3">FAD-binding oxidoreductase</fullName>
    </submittedName>
</protein>
<gene>
    <name evidence="3" type="ORF">HLH48_17045</name>
</gene>
<organism evidence="3 4">
    <name type="scientific">Gluconacetobacter sacchari</name>
    <dbReference type="NCBI Taxonomy" id="92759"/>
    <lineage>
        <taxon>Bacteria</taxon>
        <taxon>Pseudomonadati</taxon>
        <taxon>Pseudomonadota</taxon>
        <taxon>Alphaproteobacteria</taxon>
        <taxon>Acetobacterales</taxon>
        <taxon>Acetobacteraceae</taxon>
        <taxon>Gluconacetobacter</taxon>
    </lineage>
</organism>
<dbReference type="AlphaFoldDB" id="A0A7W4IFM3"/>
<dbReference type="GO" id="GO:0005737">
    <property type="term" value="C:cytoplasm"/>
    <property type="evidence" value="ECO:0007669"/>
    <property type="project" value="TreeGrafter"/>
</dbReference>
<dbReference type="Pfam" id="PF01266">
    <property type="entry name" value="DAO"/>
    <property type="match status" value="1"/>
</dbReference>
<dbReference type="Gene3D" id="3.30.9.10">
    <property type="entry name" value="D-Amino Acid Oxidase, subunit A, domain 2"/>
    <property type="match status" value="1"/>
</dbReference>
<keyword evidence="1" id="KW-0560">Oxidoreductase</keyword>
<dbReference type="Proteomes" id="UP000589085">
    <property type="component" value="Unassembled WGS sequence"/>
</dbReference>
<evidence type="ECO:0000313" key="3">
    <source>
        <dbReference type="EMBL" id="MBB2161852.1"/>
    </source>
</evidence>
<dbReference type="PANTHER" id="PTHR13847">
    <property type="entry name" value="SARCOSINE DEHYDROGENASE-RELATED"/>
    <property type="match status" value="1"/>
</dbReference>
<comment type="caution">
    <text evidence="3">The sequence shown here is derived from an EMBL/GenBank/DDBJ whole genome shotgun (WGS) entry which is preliminary data.</text>
</comment>
<dbReference type="InterPro" id="IPR006076">
    <property type="entry name" value="FAD-dep_OxRdtase"/>
</dbReference>